<comment type="caution">
    <text evidence="1">The sequence shown here is derived from an EMBL/GenBank/DDBJ whole genome shotgun (WGS) entry which is preliminary data.</text>
</comment>
<gene>
    <name evidence="1" type="ORF">RFM42_15795</name>
</gene>
<reference evidence="1 2" key="1">
    <citation type="submission" date="2023-08" db="EMBL/GenBank/DDBJ databases">
        <title>Implementing the SeqCode for naming new Mesorhizobium species isolated from Vachellia karroo root nodules.</title>
        <authorList>
            <person name="Van Lill M."/>
        </authorList>
    </citation>
    <scope>NUCLEOTIDE SEQUENCE [LARGE SCALE GENOMIC DNA]</scope>
    <source>
        <strain evidence="1 2">VK25D</strain>
    </source>
</reference>
<dbReference type="Proteomes" id="UP001285154">
    <property type="component" value="Unassembled WGS sequence"/>
</dbReference>
<dbReference type="EMBL" id="JAVIIQ010000005">
    <property type="protein sequence ID" value="MDX8532459.1"/>
    <property type="molecule type" value="Genomic_DNA"/>
</dbReference>
<accession>A0ABU5A438</accession>
<protein>
    <submittedName>
        <fullName evidence="1">Uncharacterized protein</fullName>
    </submittedName>
</protein>
<sequence>MNDGKQASCDYHIISGGAREARGRKLQPLEVTNTSTFSRGDQERRSRLEKMVRLKQLRSGAWLALDLDAEFHDVIDCGSLFETTKGTGADQV</sequence>
<dbReference type="RefSeq" id="WP_320248564.1">
    <property type="nucleotide sequence ID" value="NZ_JAVIIQ010000005.1"/>
</dbReference>
<evidence type="ECO:0000313" key="1">
    <source>
        <dbReference type="EMBL" id="MDX8532459.1"/>
    </source>
</evidence>
<keyword evidence="2" id="KW-1185">Reference proteome</keyword>
<evidence type="ECO:0000313" key="2">
    <source>
        <dbReference type="Proteomes" id="UP001285154"/>
    </source>
</evidence>
<organism evidence="1 2">
    <name type="scientific">Mesorhizobium vachelliae</name>
    <dbReference type="NCBI Taxonomy" id="3072309"/>
    <lineage>
        <taxon>Bacteria</taxon>
        <taxon>Pseudomonadati</taxon>
        <taxon>Pseudomonadota</taxon>
        <taxon>Alphaproteobacteria</taxon>
        <taxon>Hyphomicrobiales</taxon>
        <taxon>Phyllobacteriaceae</taxon>
        <taxon>Mesorhizobium</taxon>
    </lineage>
</organism>
<proteinExistence type="predicted"/>
<name>A0ABU5A438_9HYPH</name>